<dbReference type="Gene3D" id="3.40.50.300">
    <property type="entry name" value="P-loop containing nucleotide triphosphate hydrolases"/>
    <property type="match status" value="1"/>
</dbReference>
<gene>
    <name evidence="7" type="ORF">DSM112329_02556</name>
</gene>
<feature type="compositionally biased region" description="Acidic residues" evidence="5">
    <location>
        <begin position="114"/>
        <end position="131"/>
    </location>
</feature>
<name>A0AAU7AVR7_9ACTN</name>
<feature type="domain" description="AAA+ ATPase" evidence="6">
    <location>
        <begin position="181"/>
        <end position="318"/>
    </location>
</feature>
<dbReference type="FunFam" id="3.40.50.300:FF:001025">
    <property type="entry name" value="ATPase family, AAA domain-containing 2B"/>
    <property type="match status" value="1"/>
</dbReference>
<dbReference type="SMART" id="SM00382">
    <property type="entry name" value="AAA"/>
    <property type="match status" value="1"/>
</dbReference>
<dbReference type="PANTHER" id="PTHR23077:SF171">
    <property type="entry name" value="NUCLEAR VALOSIN-CONTAINING PROTEIN-LIKE"/>
    <property type="match status" value="1"/>
</dbReference>
<dbReference type="Pfam" id="PF17862">
    <property type="entry name" value="AAA_lid_3"/>
    <property type="match status" value="1"/>
</dbReference>
<dbReference type="InterPro" id="IPR041569">
    <property type="entry name" value="AAA_lid_3"/>
</dbReference>
<dbReference type="GO" id="GO:0005524">
    <property type="term" value="F:ATP binding"/>
    <property type="evidence" value="ECO:0007669"/>
    <property type="project" value="UniProtKB-KW"/>
</dbReference>
<dbReference type="PROSITE" id="PS00674">
    <property type="entry name" value="AAA"/>
    <property type="match status" value="1"/>
</dbReference>
<feature type="compositionally biased region" description="Gly residues" evidence="5">
    <location>
        <begin position="85"/>
        <end position="97"/>
    </location>
</feature>
<evidence type="ECO:0000256" key="4">
    <source>
        <dbReference type="RuleBase" id="RU003651"/>
    </source>
</evidence>
<accession>A0AAU7AVR7</accession>
<dbReference type="GO" id="GO:0016887">
    <property type="term" value="F:ATP hydrolysis activity"/>
    <property type="evidence" value="ECO:0007669"/>
    <property type="project" value="InterPro"/>
</dbReference>
<keyword evidence="3" id="KW-0175">Coiled coil</keyword>
<dbReference type="InterPro" id="IPR027417">
    <property type="entry name" value="P-loop_NTPase"/>
</dbReference>
<evidence type="ECO:0000259" key="6">
    <source>
        <dbReference type="SMART" id="SM00382"/>
    </source>
</evidence>
<evidence type="ECO:0000256" key="3">
    <source>
        <dbReference type="ARBA" id="ARBA00023054"/>
    </source>
</evidence>
<evidence type="ECO:0000256" key="2">
    <source>
        <dbReference type="ARBA" id="ARBA00022840"/>
    </source>
</evidence>
<protein>
    <recommendedName>
        <fullName evidence="6">AAA+ ATPase domain-containing protein</fullName>
    </recommendedName>
</protein>
<dbReference type="InterPro" id="IPR003960">
    <property type="entry name" value="ATPase_AAA_CS"/>
</dbReference>
<dbReference type="SUPFAM" id="SSF48452">
    <property type="entry name" value="TPR-like"/>
    <property type="match status" value="1"/>
</dbReference>
<proteinExistence type="inferred from homology"/>
<dbReference type="InterPro" id="IPR011990">
    <property type="entry name" value="TPR-like_helical_dom_sf"/>
</dbReference>
<keyword evidence="1 4" id="KW-0547">Nucleotide-binding</keyword>
<evidence type="ECO:0000313" key="7">
    <source>
        <dbReference type="EMBL" id="XAY05698.1"/>
    </source>
</evidence>
<evidence type="ECO:0000256" key="1">
    <source>
        <dbReference type="ARBA" id="ARBA00022741"/>
    </source>
</evidence>
<dbReference type="SUPFAM" id="SSF52540">
    <property type="entry name" value="P-loop containing nucleoside triphosphate hydrolases"/>
    <property type="match status" value="1"/>
</dbReference>
<evidence type="ECO:0000256" key="5">
    <source>
        <dbReference type="SAM" id="MobiDB-lite"/>
    </source>
</evidence>
<organism evidence="7">
    <name type="scientific">Paraconexibacter sp. AEG42_29</name>
    <dbReference type="NCBI Taxonomy" id="2997339"/>
    <lineage>
        <taxon>Bacteria</taxon>
        <taxon>Bacillati</taxon>
        <taxon>Actinomycetota</taxon>
        <taxon>Thermoleophilia</taxon>
        <taxon>Solirubrobacterales</taxon>
        <taxon>Paraconexibacteraceae</taxon>
        <taxon>Paraconexibacter</taxon>
    </lineage>
</organism>
<dbReference type="InterPro" id="IPR003593">
    <property type="entry name" value="AAA+_ATPase"/>
</dbReference>
<dbReference type="PANTHER" id="PTHR23077">
    <property type="entry name" value="AAA-FAMILY ATPASE"/>
    <property type="match status" value="1"/>
</dbReference>
<feature type="region of interest" description="Disordered" evidence="5">
    <location>
        <begin position="85"/>
        <end position="137"/>
    </location>
</feature>
<dbReference type="Gene3D" id="1.25.40.10">
    <property type="entry name" value="Tetratricopeptide repeat domain"/>
    <property type="match status" value="1"/>
</dbReference>
<dbReference type="InterPro" id="IPR003959">
    <property type="entry name" value="ATPase_AAA_core"/>
</dbReference>
<dbReference type="EMBL" id="CP114014">
    <property type="protein sequence ID" value="XAY05698.1"/>
    <property type="molecule type" value="Genomic_DNA"/>
</dbReference>
<dbReference type="Gene3D" id="1.10.8.60">
    <property type="match status" value="1"/>
</dbReference>
<reference evidence="7" key="1">
    <citation type="submission" date="2022-12" db="EMBL/GenBank/DDBJ databases">
        <title>Paraconexibacter alkalitolerans sp. nov. and Baekduia alba sp. nov., isolated from soil and emended description of the genera Paraconexibacter (Chun et al., 2020) and Baekduia (An et al., 2020).</title>
        <authorList>
            <person name="Vieira S."/>
            <person name="Huber K.J."/>
            <person name="Geppert A."/>
            <person name="Wolf J."/>
            <person name="Neumann-Schaal M."/>
            <person name="Muesken M."/>
            <person name="Overmann J."/>
        </authorList>
    </citation>
    <scope>NUCLEOTIDE SEQUENCE</scope>
    <source>
        <strain evidence="7">AEG42_29</strain>
    </source>
</reference>
<dbReference type="Pfam" id="PF00004">
    <property type="entry name" value="AAA"/>
    <property type="match status" value="1"/>
</dbReference>
<dbReference type="InterPro" id="IPR050168">
    <property type="entry name" value="AAA_ATPase_domain"/>
</dbReference>
<dbReference type="RefSeq" id="WP_354702202.1">
    <property type="nucleotide sequence ID" value="NZ_CP114014.1"/>
</dbReference>
<dbReference type="AlphaFoldDB" id="A0AAU7AVR7"/>
<sequence>MTDPLVDALRAAVEAAPQNAPVRVQLAEALLAQGEAEEALLHARAVLAASPADAPALGVAARAASANGQDDVAAGYAQLRDALAGGTGGGRAGGGRQRPGTGPRGPARISARGDEEDRDPADPESPDEDAPNDSGGLFVERASDVTLADVGGMTDVKRELERSFLGPLRHPDLTAHYGASLGGGLMLYGPPGCGKTLLARAVAGELGAQFVSIGLQDVLDLWLGESERKLHEAFGYARRHAPCVLFFDEVDALGQKRGQLKGGAGRNVVNQLLSEMDGMDSQDDGVFVLAATNHPWDVDSALRRPGRFDRSVLVLPPDAEARAAIFSLHLRDRPVDGVDVQRLAKRTDGFSGADVALVCRTATANVMEDAMASGTMRPVRQSDLDAAIAETRPSTAPWFKLAYNFAAFANDGGEYDGLLAYIRKHRLA</sequence>
<keyword evidence="2 4" id="KW-0067">ATP-binding</keyword>
<comment type="similarity">
    <text evidence="4">Belongs to the AAA ATPase family.</text>
</comment>
<feature type="compositionally biased region" description="Low complexity" evidence="5">
    <location>
        <begin position="98"/>
        <end position="108"/>
    </location>
</feature>
<dbReference type="KEGG" id="parq:DSM112329_02556"/>